<dbReference type="OrthoDB" id="1751899at2759"/>
<evidence type="ECO:0000313" key="2">
    <source>
        <dbReference type="Proteomes" id="UP001153076"/>
    </source>
</evidence>
<keyword evidence="2" id="KW-1185">Reference proteome</keyword>
<reference evidence="1" key="1">
    <citation type="submission" date="2022-04" db="EMBL/GenBank/DDBJ databases">
        <title>Carnegiea gigantea Genome sequencing and assembly v2.</title>
        <authorList>
            <person name="Copetti D."/>
            <person name="Sanderson M.J."/>
            <person name="Burquez A."/>
            <person name="Wojciechowski M.F."/>
        </authorList>
    </citation>
    <scope>NUCLEOTIDE SEQUENCE</scope>
    <source>
        <strain evidence="1">SGP5-SGP5p</strain>
        <tissue evidence="1">Aerial part</tissue>
    </source>
</reference>
<name>A0A9Q1Q6S3_9CARY</name>
<proteinExistence type="predicted"/>
<comment type="caution">
    <text evidence="1">The sequence shown here is derived from an EMBL/GenBank/DDBJ whole genome shotgun (WGS) entry which is preliminary data.</text>
</comment>
<evidence type="ECO:0000313" key="1">
    <source>
        <dbReference type="EMBL" id="KAJ8430634.1"/>
    </source>
</evidence>
<gene>
    <name evidence="1" type="ORF">Cgig2_026379</name>
</gene>
<dbReference type="EMBL" id="JAKOGI010000777">
    <property type="protein sequence ID" value="KAJ8430634.1"/>
    <property type="molecule type" value="Genomic_DNA"/>
</dbReference>
<organism evidence="1 2">
    <name type="scientific">Carnegiea gigantea</name>
    <dbReference type="NCBI Taxonomy" id="171969"/>
    <lineage>
        <taxon>Eukaryota</taxon>
        <taxon>Viridiplantae</taxon>
        <taxon>Streptophyta</taxon>
        <taxon>Embryophyta</taxon>
        <taxon>Tracheophyta</taxon>
        <taxon>Spermatophyta</taxon>
        <taxon>Magnoliopsida</taxon>
        <taxon>eudicotyledons</taxon>
        <taxon>Gunneridae</taxon>
        <taxon>Pentapetalae</taxon>
        <taxon>Caryophyllales</taxon>
        <taxon>Cactineae</taxon>
        <taxon>Cactaceae</taxon>
        <taxon>Cactoideae</taxon>
        <taxon>Echinocereeae</taxon>
        <taxon>Carnegiea</taxon>
    </lineage>
</organism>
<protein>
    <submittedName>
        <fullName evidence="1">Uncharacterized protein</fullName>
    </submittedName>
</protein>
<accession>A0A9Q1Q6S3</accession>
<dbReference type="AlphaFoldDB" id="A0A9Q1Q6S3"/>
<dbReference type="Proteomes" id="UP001153076">
    <property type="component" value="Unassembled WGS sequence"/>
</dbReference>
<sequence>MATKMTCAGSDPCEGSVDPEVLRGYIVVPFLVMELELLNNVKSRFKGLWPNRKLEEDLKECMIKLVPANWLRGLINVVPKAGAGDKSGRYCIDNLTMDMFTELLQRWQQTYSKLCWMPVILHNKAHISGKIRDSFKLAPHADLRYVVINYYSNWGHIYGLLMHMLSNVEDCRPSCYCRKQLRVIGYYFERIYVSIASLYTICYQMQQTRTGRHLWIALIALVLVSVQSNTYVDAAQWEVVTPECLEQRKYYFDQDCAPHYRDKYLLSFIQGRITHFPQHIRGWFPTFPIFSPTIWVTQLVGGWLSVAGLGSS</sequence>